<evidence type="ECO:0000313" key="2">
    <source>
        <dbReference type="EMBL" id="MBT1710289.1"/>
    </source>
</evidence>
<name>A0AAP2E1E6_9BACT</name>
<dbReference type="PANTHER" id="PTHR48079:SF6">
    <property type="entry name" value="NAD(P)-BINDING DOMAIN-CONTAINING PROTEIN-RELATED"/>
    <property type="match status" value="1"/>
</dbReference>
<feature type="domain" description="NAD-dependent epimerase/dehydratase" evidence="1">
    <location>
        <begin position="2"/>
        <end position="221"/>
    </location>
</feature>
<dbReference type="GO" id="GO:0005737">
    <property type="term" value="C:cytoplasm"/>
    <property type="evidence" value="ECO:0007669"/>
    <property type="project" value="TreeGrafter"/>
</dbReference>
<dbReference type="Proteomes" id="UP001319080">
    <property type="component" value="Unassembled WGS sequence"/>
</dbReference>
<comment type="caution">
    <text evidence="2">The sequence shown here is derived from an EMBL/GenBank/DDBJ whole genome shotgun (WGS) entry which is preliminary data.</text>
</comment>
<dbReference type="InterPro" id="IPR001509">
    <property type="entry name" value="Epimerase_deHydtase"/>
</dbReference>
<dbReference type="InterPro" id="IPR051783">
    <property type="entry name" value="NAD(P)-dependent_oxidoreduct"/>
</dbReference>
<dbReference type="AlphaFoldDB" id="A0AAP2E1E6"/>
<dbReference type="GO" id="GO:0004029">
    <property type="term" value="F:aldehyde dehydrogenase (NAD+) activity"/>
    <property type="evidence" value="ECO:0007669"/>
    <property type="project" value="TreeGrafter"/>
</dbReference>
<dbReference type="InterPro" id="IPR036291">
    <property type="entry name" value="NAD(P)-bd_dom_sf"/>
</dbReference>
<gene>
    <name evidence="2" type="ORF">KK062_18725</name>
</gene>
<evidence type="ECO:0000313" key="3">
    <source>
        <dbReference type="Proteomes" id="UP001319080"/>
    </source>
</evidence>
<protein>
    <submittedName>
        <fullName evidence="2">NAD-dependent epimerase/dehydratase family protein</fullName>
    </submittedName>
</protein>
<evidence type="ECO:0000259" key="1">
    <source>
        <dbReference type="Pfam" id="PF01370"/>
    </source>
</evidence>
<dbReference type="SUPFAM" id="SSF51735">
    <property type="entry name" value="NAD(P)-binding Rossmann-fold domains"/>
    <property type="match status" value="1"/>
</dbReference>
<dbReference type="PANTHER" id="PTHR48079">
    <property type="entry name" value="PROTEIN YEEZ"/>
    <property type="match status" value="1"/>
</dbReference>
<proteinExistence type="predicted"/>
<organism evidence="2 3">
    <name type="scientific">Dawidia cretensis</name>
    <dbReference type="NCBI Taxonomy" id="2782350"/>
    <lineage>
        <taxon>Bacteria</taxon>
        <taxon>Pseudomonadati</taxon>
        <taxon>Bacteroidota</taxon>
        <taxon>Cytophagia</taxon>
        <taxon>Cytophagales</taxon>
        <taxon>Chryseotaleaceae</taxon>
        <taxon>Dawidia</taxon>
    </lineage>
</organism>
<reference evidence="2 3" key="1">
    <citation type="submission" date="2021-05" db="EMBL/GenBank/DDBJ databases">
        <title>A Polyphasic approach of four new species of the genus Ohtaekwangia: Ohtaekwangia histidinii sp. nov., Ohtaekwangia cretensis sp. nov., Ohtaekwangia indiensis sp. nov., Ohtaekwangia reichenbachii sp. nov. from diverse environment.</title>
        <authorList>
            <person name="Octaviana S."/>
        </authorList>
    </citation>
    <scope>NUCLEOTIDE SEQUENCE [LARGE SCALE GENOMIC DNA]</scope>
    <source>
        <strain evidence="2 3">PWU5</strain>
    </source>
</reference>
<dbReference type="Gene3D" id="3.40.50.720">
    <property type="entry name" value="NAD(P)-binding Rossmann-like Domain"/>
    <property type="match status" value="1"/>
</dbReference>
<keyword evidence="3" id="KW-1185">Reference proteome</keyword>
<dbReference type="RefSeq" id="WP_254085866.1">
    <property type="nucleotide sequence ID" value="NZ_JAHESE010000021.1"/>
</dbReference>
<accession>A0AAP2E1E6</accession>
<dbReference type="Pfam" id="PF01370">
    <property type="entry name" value="Epimerase"/>
    <property type="match status" value="1"/>
</dbReference>
<dbReference type="EMBL" id="JAHESE010000021">
    <property type="protein sequence ID" value="MBT1710289.1"/>
    <property type="molecule type" value="Genomic_DNA"/>
</dbReference>
<sequence>MIAVTGANGLLGSFLVRRLLAQQEPFVAIARKDSDRSLLADVADKITWREADVRDEVALAEALQGVTHVIHAAAIVSFSPRFARNMMDINIEGTRNVVNICLDQGIRRLVHISSVAALGRQKGQDRIDESNKWVSDAASSRYAESKYYAELEIFRGQEEGLSTVIVNPSVILAPADWHKSSAKVFKYIWDQKPFYTDGYINYVDVRDVAAIAVGLLHQPIEGERFIANAGNISFENLFQKIAANFNKKAPSVKLNKPLLNVVAWVEGFRSFLTGSEPLITRETARKAGTKFLFENDKIRKTLSFEFQPIDASLQWCCQYYMTKTAGKKSGERS</sequence>